<name>A0ABW1AY05_9RHOO</name>
<organism evidence="1 2">
    <name type="scientific">Thauera sinica</name>
    <dbReference type="NCBI Taxonomy" id="2665146"/>
    <lineage>
        <taxon>Bacteria</taxon>
        <taxon>Pseudomonadati</taxon>
        <taxon>Pseudomonadota</taxon>
        <taxon>Betaproteobacteria</taxon>
        <taxon>Rhodocyclales</taxon>
        <taxon>Zoogloeaceae</taxon>
        <taxon>Thauera</taxon>
    </lineage>
</organism>
<gene>
    <name evidence="1" type="ORF">ACFPTN_22775</name>
</gene>
<keyword evidence="2" id="KW-1185">Reference proteome</keyword>
<dbReference type="RefSeq" id="WP_096449179.1">
    <property type="nucleotide sequence ID" value="NZ_JBHSOG010000108.1"/>
</dbReference>
<dbReference type="EMBL" id="JBHSOG010000108">
    <property type="protein sequence ID" value="MFC5772217.1"/>
    <property type="molecule type" value="Genomic_DNA"/>
</dbReference>
<dbReference type="InterPro" id="IPR035093">
    <property type="entry name" value="RelE/ParE_toxin_dom_sf"/>
</dbReference>
<evidence type="ECO:0000313" key="1">
    <source>
        <dbReference type="EMBL" id="MFC5772217.1"/>
    </source>
</evidence>
<accession>A0ABW1AY05</accession>
<reference evidence="2" key="1">
    <citation type="journal article" date="2019" name="Int. J. Syst. Evol. Microbiol.">
        <title>The Global Catalogue of Microorganisms (GCM) 10K type strain sequencing project: providing services to taxonomists for standard genome sequencing and annotation.</title>
        <authorList>
            <consortium name="The Broad Institute Genomics Platform"/>
            <consortium name="The Broad Institute Genome Sequencing Center for Infectious Disease"/>
            <person name="Wu L."/>
            <person name="Ma J."/>
        </authorList>
    </citation>
    <scope>NUCLEOTIDE SEQUENCE [LARGE SCALE GENOMIC DNA]</scope>
    <source>
        <strain evidence="2">SHR3</strain>
    </source>
</reference>
<comment type="caution">
    <text evidence="1">The sequence shown here is derived from an EMBL/GenBank/DDBJ whole genome shotgun (WGS) entry which is preliminary data.</text>
</comment>
<dbReference type="SUPFAM" id="SSF143011">
    <property type="entry name" value="RelE-like"/>
    <property type="match status" value="1"/>
</dbReference>
<proteinExistence type="predicted"/>
<evidence type="ECO:0000313" key="2">
    <source>
        <dbReference type="Proteomes" id="UP001595974"/>
    </source>
</evidence>
<evidence type="ECO:0008006" key="3">
    <source>
        <dbReference type="Google" id="ProtNLM"/>
    </source>
</evidence>
<sequence>MKHHASEDFWARFDVLPEHVQELARQNFELLKLNPSHPSLHFKKIGKYRSARVGLRFRALGVEVEDGILWFWIGSHADYDRLLG</sequence>
<dbReference type="Proteomes" id="UP001595974">
    <property type="component" value="Unassembled WGS sequence"/>
</dbReference>
<protein>
    <recommendedName>
        <fullName evidence="3">Addiction module toxin RelE</fullName>
    </recommendedName>
</protein>